<feature type="region of interest" description="Disordered" evidence="1">
    <location>
        <begin position="324"/>
        <end position="343"/>
    </location>
</feature>
<name>U6GD06_EIMAC</name>
<dbReference type="Proteomes" id="UP000018050">
    <property type="component" value="Unassembled WGS sequence"/>
</dbReference>
<feature type="region of interest" description="Disordered" evidence="1">
    <location>
        <begin position="592"/>
        <end position="628"/>
    </location>
</feature>
<feature type="region of interest" description="Disordered" evidence="1">
    <location>
        <begin position="142"/>
        <end position="233"/>
    </location>
</feature>
<dbReference type="OMA" id="REDASHH"/>
<gene>
    <name evidence="2" type="ORF">EAH_00030330</name>
</gene>
<dbReference type="RefSeq" id="XP_013251608.1">
    <property type="nucleotide sequence ID" value="XM_013396154.1"/>
</dbReference>
<sequence length="1491" mass="160126">MVVQSLRIGLHILQKKVNLTHTQAPPTGSQNGKESFQVCPGTRGKKLCSGTKTTLSSLSRQCTLEAAPHCVCVFQEGDRICKLKCRNLDEVQAPAVNALPECQSHSKRIPCRWLEERHHRTELPPAAEDYCSSADCEETTDAAKEATQGGAVEHLEFTFKRRTNREQPQPSLEETDGAKQPKGQSQSGTKPPTRLHTGASHNAPLGQSGNKTFSKVQIHSPTASDRPARKAQLQHDPPIVEDGARLCQQIHGGQQTMQNQETFLSLCVKESSVYSAPARSTLPRQSANFLIAAWALFSLLKRMQLTAFPLSPLLGPFPSPYSNRNALHHRNEQQSPSCTKRQEDADIPGKGSCGIQCSLVKLGTGSSEGPVIFGCCNKNDCSEVGDTATGRKSKSFAATPAEKPAIVLERQKLSAPSGDFWESGFSLTNIGSCGLSATEAFERAPAAAARSASAHPPSITGSMIQDSACSKECSLAIQISCCPRRSVGGSSPGRCGLSGESLADSGTVLGGSHLQEHLEKTEQDVQNAGPKTGLHNPQSRCVCITRQCPTICFAQRAKVRCSSSPGLLTTGSPALAQLAYCSQDEANAFPCRSSGIPNQTPLTGTKERNAQANARQSASTANEQDQNNCTSFLGESMKAVQAEGGNGETGGCLRAVTCTRSHEEVALPSKPAIIQDHLPSRKQEGLEEGHQTNKSGLMFKIGSNDGKSYMFCNESLPQPQQVPHRSTSKEEGCSYECTDAAAFSKDTFSHENGASGASRLPKLREQQDWPCVQHYYDGLLQPRRRATANTTTTRAAVKGFPRACGGSPRTTLQLPLESTLGHRPLCASSPGCPFSSFTPSEPLHLLREGMRSSITSTVVLEDQSSSLSNPMQMEEHATTVDGAAVHLASGNCATMKASDVDRSCSVIPSGSGFLPPSVISVSPAHSPPMCPSSHKCIQTTVQCVIPGSTRFPASSPQKCRCLYPTIATYSPLRKSSSRAYMASKTAFNGQTLGESAVVEDVKIACPSSPPSTVIPCHVTHRRTTENPTFPLVVRPNDDASATTKNERSHRAETSESSMEDWREASANDAKEPSQPQAAMPSDSRIPSCSSAAKSPQLGAHTNAKESKSPQNCEVDEGLLNPRRIVSESPKESRPRPVQGVSSSALPYAPCEDLYSSSPHCTSAGRSLASRFLSHIRDGIRLTRLRHRSRSASKIPCTTSVRNNSTDSRGADCEGAKGLPRSPESCLRFPEQTAGPKKTSAVHESSSDYSSFSFGNCRIGSGGMNDPTTKISPLRQNPAKVELSTEGLEQIPAGVTRHTSQTTTSQFSQARGTAKDTLQLGVPVFAESAFHSCFPPTDVSSNPHSEDFMALANYSREDSSGTLFSRNWTAYPKAASPRCFSRQEEVIDDAGRATASSSCPVDSSSNWRESTSAAIMDCCHSTEISTPHHDVHTSSGFNTPRATDASLDVTSESSKSLGSFRVHRSGCHLEMAELQKWQHLLELNSILQRWRR</sequence>
<dbReference type="GeneID" id="25271103"/>
<feature type="region of interest" description="Disordered" evidence="1">
    <location>
        <begin position="1025"/>
        <end position="1143"/>
    </location>
</feature>
<feature type="compositionally biased region" description="Polar residues" evidence="1">
    <location>
        <begin position="1195"/>
        <end position="1207"/>
    </location>
</feature>
<feature type="compositionally biased region" description="Basic and acidic residues" evidence="1">
    <location>
        <begin position="1124"/>
        <end position="1134"/>
    </location>
</feature>
<protein>
    <submittedName>
        <fullName evidence="2">Proteophosphoglycan 5, related</fullName>
    </submittedName>
</protein>
<keyword evidence="3" id="KW-1185">Reference proteome</keyword>
<feature type="region of interest" description="Disordered" evidence="1">
    <location>
        <begin position="1428"/>
        <end position="1447"/>
    </location>
</feature>
<reference evidence="2" key="2">
    <citation type="submission" date="2013-10" db="EMBL/GenBank/DDBJ databases">
        <authorList>
            <person name="Aslett M."/>
        </authorList>
    </citation>
    <scope>NUCLEOTIDE SEQUENCE [LARGE SCALE GENOMIC DNA]</scope>
    <source>
        <strain evidence="2">Houghton</strain>
    </source>
</reference>
<evidence type="ECO:0000313" key="2">
    <source>
        <dbReference type="EMBL" id="CDI78136.1"/>
    </source>
</evidence>
<reference evidence="2" key="1">
    <citation type="submission" date="2013-10" db="EMBL/GenBank/DDBJ databases">
        <title>Genomic analysis of the causative agents of coccidiosis in chickens.</title>
        <authorList>
            <person name="Reid A.J."/>
            <person name="Blake D."/>
            <person name="Billington K."/>
            <person name="Browne H."/>
            <person name="Dunn M."/>
            <person name="Hung S."/>
            <person name="Kawahara F."/>
            <person name="Miranda-Saavedra D."/>
            <person name="Mourier T."/>
            <person name="Nagra H."/>
            <person name="Otto T.D."/>
            <person name="Rawlings N."/>
            <person name="Sanchez A."/>
            <person name="Sanders M."/>
            <person name="Subramaniam C."/>
            <person name="Tay Y."/>
            <person name="Dear P."/>
            <person name="Doerig C."/>
            <person name="Gruber A."/>
            <person name="Parkinson J."/>
            <person name="Shirley M."/>
            <person name="Wan K.L."/>
            <person name="Berriman M."/>
            <person name="Tomley F."/>
            <person name="Pain A."/>
        </authorList>
    </citation>
    <scope>NUCLEOTIDE SEQUENCE [LARGE SCALE GENOMIC DNA]</scope>
    <source>
        <strain evidence="2">Houghton</strain>
    </source>
</reference>
<proteinExistence type="predicted"/>
<dbReference type="VEuPathDB" id="ToxoDB:EAH_00030330"/>
<dbReference type="EMBL" id="HG670821">
    <property type="protein sequence ID" value="CDI78136.1"/>
    <property type="molecule type" value="Genomic_DNA"/>
</dbReference>
<evidence type="ECO:0000313" key="3">
    <source>
        <dbReference type="Proteomes" id="UP000018050"/>
    </source>
</evidence>
<evidence type="ECO:0000256" key="1">
    <source>
        <dbReference type="SAM" id="MobiDB-lite"/>
    </source>
</evidence>
<feature type="compositionally biased region" description="Polar residues" evidence="1">
    <location>
        <begin position="1084"/>
        <end position="1093"/>
    </location>
</feature>
<feature type="compositionally biased region" description="Polar residues" evidence="1">
    <location>
        <begin position="610"/>
        <end position="628"/>
    </location>
</feature>
<accession>U6GD06</accession>
<organism evidence="2 3">
    <name type="scientific">Eimeria acervulina</name>
    <name type="common">Coccidian parasite</name>
    <dbReference type="NCBI Taxonomy" id="5801"/>
    <lineage>
        <taxon>Eukaryota</taxon>
        <taxon>Sar</taxon>
        <taxon>Alveolata</taxon>
        <taxon>Apicomplexa</taxon>
        <taxon>Conoidasida</taxon>
        <taxon>Coccidia</taxon>
        <taxon>Eucoccidiorida</taxon>
        <taxon>Eimeriorina</taxon>
        <taxon>Eimeriidae</taxon>
        <taxon>Eimeria</taxon>
    </lineage>
</organism>
<dbReference type="OrthoDB" id="348171at2759"/>
<feature type="region of interest" description="Disordered" evidence="1">
    <location>
        <begin position="1190"/>
        <end position="1243"/>
    </location>
</feature>
<feature type="compositionally biased region" description="Polar residues" evidence="1">
    <location>
        <begin position="205"/>
        <end position="223"/>
    </location>
</feature>
<feature type="compositionally biased region" description="Basic and acidic residues" evidence="1">
    <location>
        <begin position="1044"/>
        <end position="1071"/>
    </location>
</feature>